<dbReference type="Proteomes" id="UP000492821">
    <property type="component" value="Unassembled WGS sequence"/>
</dbReference>
<protein>
    <submittedName>
        <fullName evidence="2">Uncharacterized protein</fullName>
    </submittedName>
</protein>
<accession>A0A7E4W9S2</accession>
<dbReference type="WBParaSite" id="Pan_g7840.t1">
    <property type="protein sequence ID" value="Pan_g7840.t1"/>
    <property type="gene ID" value="Pan_g7840"/>
</dbReference>
<proteinExistence type="predicted"/>
<sequence>MQLILISTSPSQTIANLRYHQVNARVRPDRYGQPVKTRLAPPPLTHTPFNLALSTFIACSDQPTLSPKLPDGYSPKFETLRAAMHRRQNLVPS</sequence>
<name>A0A7E4W9S2_PANRE</name>
<reference evidence="1" key="1">
    <citation type="journal article" date="2013" name="Genetics">
        <title>The draft genome and transcriptome of Panagrellus redivivus are shaped by the harsh demands of a free-living lifestyle.</title>
        <authorList>
            <person name="Srinivasan J."/>
            <person name="Dillman A.R."/>
            <person name="Macchietto M.G."/>
            <person name="Heikkinen L."/>
            <person name="Lakso M."/>
            <person name="Fracchia K.M."/>
            <person name="Antoshechkin I."/>
            <person name="Mortazavi A."/>
            <person name="Wong G."/>
            <person name="Sternberg P.W."/>
        </authorList>
    </citation>
    <scope>NUCLEOTIDE SEQUENCE [LARGE SCALE GENOMIC DNA]</scope>
    <source>
        <strain evidence="1">MT8872</strain>
    </source>
</reference>
<keyword evidence="1" id="KW-1185">Reference proteome</keyword>
<organism evidence="1 2">
    <name type="scientific">Panagrellus redivivus</name>
    <name type="common">Microworm</name>
    <dbReference type="NCBI Taxonomy" id="6233"/>
    <lineage>
        <taxon>Eukaryota</taxon>
        <taxon>Metazoa</taxon>
        <taxon>Ecdysozoa</taxon>
        <taxon>Nematoda</taxon>
        <taxon>Chromadorea</taxon>
        <taxon>Rhabditida</taxon>
        <taxon>Tylenchina</taxon>
        <taxon>Panagrolaimomorpha</taxon>
        <taxon>Panagrolaimoidea</taxon>
        <taxon>Panagrolaimidae</taxon>
        <taxon>Panagrellus</taxon>
    </lineage>
</organism>
<dbReference type="AlphaFoldDB" id="A0A7E4W9S2"/>
<reference evidence="2" key="2">
    <citation type="submission" date="2020-10" db="UniProtKB">
        <authorList>
            <consortium name="WormBaseParasite"/>
        </authorList>
    </citation>
    <scope>IDENTIFICATION</scope>
</reference>
<evidence type="ECO:0000313" key="2">
    <source>
        <dbReference type="WBParaSite" id="Pan_g7840.t1"/>
    </source>
</evidence>
<evidence type="ECO:0000313" key="1">
    <source>
        <dbReference type="Proteomes" id="UP000492821"/>
    </source>
</evidence>